<dbReference type="SMART" id="SM00906">
    <property type="entry name" value="Fungal_trans"/>
    <property type="match status" value="1"/>
</dbReference>
<comment type="caution">
    <text evidence="8">The sequence shown here is derived from an EMBL/GenBank/DDBJ whole genome shotgun (WGS) entry which is preliminary data.</text>
</comment>
<dbReference type="EMBL" id="JAKWBI020000551">
    <property type="protein sequence ID" value="KAJ2893901.1"/>
    <property type="molecule type" value="Genomic_DNA"/>
</dbReference>
<feature type="region of interest" description="Disordered" evidence="6">
    <location>
        <begin position="1"/>
        <end position="22"/>
    </location>
</feature>
<dbReference type="InterPro" id="IPR007219">
    <property type="entry name" value="XnlR_reg_dom"/>
</dbReference>
<dbReference type="GO" id="GO:0006351">
    <property type="term" value="P:DNA-templated transcription"/>
    <property type="evidence" value="ECO:0007669"/>
    <property type="project" value="InterPro"/>
</dbReference>
<gene>
    <name evidence="8" type="ORF">MKZ38_008125</name>
</gene>
<feature type="domain" description="Xylanolytic transcriptional activator regulatory" evidence="7">
    <location>
        <begin position="521"/>
        <end position="605"/>
    </location>
</feature>
<evidence type="ECO:0000256" key="6">
    <source>
        <dbReference type="SAM" id="MobiDB-lite"/>
    </source>
</evidence>
<dbReference type="AlphaFoldDB" id="A0AAD5WNT0"/>
<evidence type="ECO:0000313" key="9">
    <source>
        <dbReference type="Proteomes" id="UP001201980"/>
    </source>
</evidence>
<feature type="region of interest" description="Disordered" evidence="6">
    <location>
        <begin position="799"/>
        <end position="822"/>
    </location>
</feature>
<reference evidence="8" key="1">
    <citation type="submission" date="2022-07" db="EMBL/GenBank/DDBJ databases">
        <title>Draft genome sequence of Zalerion maritima ATCC 34329, a (micro)plastics degrading marine fungus.</title>
        <authorList>
            <person name="Paco A."/>
            <person name="Goncalves M.F.M."/>
            <person name="Rocha-Santos T.A.P."/>
            <person name="Alves A."/>
        </authorList>
    </citation>
    <scope>NUCLEOTIDE SEQUENCE</scope>
    <source>
        <strain evidence="8">ATCC 34329</strain>
    </source>
</reference>
<feature type="region of interest" description="Disordered" evidence="6">
    <location>
        <begin position="385"/>
        <end position="409"/>
    </location>
</feature>
<evidence type="ECO:0000256" key="3">
    <source>
        <dbReference type="ARBA" id="ARBA00023015"/>
    </source>
</evidence>
<keyword evidence="4" id="KW-0804">Transcription</keyword>
<dbReference type="GO" id="GO:0000981">
    <property type="term" value="F:DNA-binding transcription factor activity, RNA polymerase II-specific"/>
    <property type="evidence" value="ECO:0007669"/>
    <property type="project" value="InterPro"/>
</dbReference>
<evidence type="ECO:0000259" key="7">
    <source>
        <dbReference type="SMART" id="SM00906"/>
    </source>
</evidence>
<dbReference type="GO" id="GO:0005634">
    <property type="term" value="C:nucleus"/>
    <property type="evidence" value="ECO:0007669"/>
    <property type="project" value="UniProtKB-SubCell"/>
</dbReference>
<dbReference type="Proteomes" id="UP001201980">
    <property type="component" value="Unassembled WGS sequence"/>
</dbReference>
<dbReference type="GO" id="GO:0003677">
    <property type="term" value="F:DNA binding"/>
    <property type="evidence" value="ECO:0007669"/>
    <property type="project" value="InterPro"/>
</dbReference>
<keyword evidence="3" id="KW-0805">Transcription regulation</keyword>
<dbReference type="Pfam" id="PF04082">
    <property type="entry name" value="Fungal_trans"/>
    <property type="match status" value="1"/>
</dbReference>
<dbReference type="InterPro" id="IPR050815">
    <property type="entry name" value="TF_fung"/>
</dbReference>
<evidence type="ECO:0000313" key="8">
    <source>
        <dbReference type="EMBL" id="KAJ2893901.1"/>
    </source>
</evidence>
<dbReference type="PANTHER" id="PTHR47338">
    <property type="entry name" value="ZN(II)2CYS6 TRANSCRIPTION FACTOR (EUROFUNG)-RELATED"/>
    <property type="match status" value="1"/>
</dbReference>
<feature type="compositionally biased region" description="Basic and acidic residues" evidence="6">
    <location>
        <begin position="800"/>
        <end position="815"/>
    </location>
</feature>
<dbReference type="CDD" id="cd12148">
    <property type="entry name" value="fungal_TF_MHR"/>
    <property type="match status" value="1"/>
</dbReference>
<keyword evidence="9" id="KW-1185">Reference proteome</keyword>
<evidence type="ECO:0000256" key="4">
    <source>
        <dbReference type="ARBA" id="ARBA00023163"/>
    </source>
</evidence>
<evidence type="ECO:0000256" key="5">
    <source>
        <dbReference type="ARBA" id="ARBA00023242"/>
    </source>
</evidence>
<proteinExistence type="predicted"/>
<dbReference type="PANTHER" id="PTHR47338:SF10">
    <property type="entry name" value="TRANSCRIPTION FACTOR DOMAIN-CONTAINING PROTEIN-RELATED"/>
    <property type="match status" value="1"/>
</dbReference>
<keyword evidence="5" id="KW-0539">Nucleus</keyword>
<comment type="subcellular location">
    <subcellularLocation>
        <location evidence="1">Nucleus</location>
    </subcellularLocation>
</comment>
<evidence type="ECO:0000256" key="2">
    <source>
        <dbReference type="ARBA" id="ARBA00022723"/>
    </source>
</evidence>
<keyword evidence="2" id="KW-0479">Metal-binding</keyword>
<evidence type="ECO:0000256" key="1">
    <source>
        <dbReference type="ARBA" id="ARBA00004123"/>
    </source>
</evidence>
<sequence>MVSRRTSRWSQLPSPSPKTQRCWNEAQKSDSNFVAQVLTLVAKTVFSETRVFAIARAPDSASREIDEYPPPSPASIMGTEAVNMTTAEVCGRAIRDSRRRWNLDLEIAKWVAKRDGTRSAQMSGMFDSKPDSGTARLCRVDGLVVESNIGHVPVQLLSATASAAVLLTQDTAGSGGGGYLIGGSGLATPLPAERFNACLGEGASCTPWPGQALLLLATKFLAFWRATPHAPTEHNNVYIPPFRKLQQRGCSIVGDSAARAASKSHIDKKQDCLYWLPGPKEAMRWRATDLLVVPQEERGPHVDGVPLFPVPPPPAPNLSIPWPVPQPIPNAVPQSAEQATGESRFGACVNVPQSGPQHASDWFSSMGIESSTSFSFPPAFSHVAPPMANRRPPARQDQTSRQVPPDEASSLPRLDKLMELIDLFFDRFYPYLPFLHRRTFTSTVAQMGHSYHCPLLLYSVIALSSSSHPDPKIQSSQEHWYKEAKGRYTASNHRPLMPLPTLQAAACIILQATIMGDHATAWLVMGNAWRQCTLLGLSQLDSGFLISIPGLAAPPTGNWRELEERRRTLWTLFILDRGMHFPIGLPHVFDERRYKVNLPSLTDAEFQEGELPPDDSAVVEYTRNLPRLVSLVEARMRQHSLNTFHYIIISYILVGRIMDHICTTDLDAEERKAKQDELELTLERLRLTIPRAATSLAWAHHSDFTDVVWLNCMLNTATVLFYHRPEECGKPLDLSGKLESRWPHCVTASKQSIELIRDAARTSTELLTNPHIFAPLFACGRILVIEYILPSQARTVPEASSHEPTVRNVNPEELRTQSPSSSQVPTHFRDVWIKRDLEILFPVFDRASESVDAIGKRFKKALLFHLRQDQDEIASLKAGGSHCLLWNSLKWSKINDEEMIQGIQF</sequence>
<accession>A0AAD5WNT0</accession>
<name>A0AAD5WNT0_9PEZI</name>
<feature type="compositionally biased region" description="Polar residues" evidence="6">
    <location>
        <begin position="8"/>
        <end position="22"/>
    </location>
</feature>
<protein>
    <recommendedName>
        <fullName evidence="7">Xylanolytic transcriptional activator regulatory domain-containing protein</fullName>
    </recommendedName>
</protein>
<organism evidence="8 9">
    <name type="scientific">Zalerion maritima</name>
    <dbReference type="NCBI Taxonomy" id="339359"/>
    <lineage>
        <taxon>Eukaryota</taxon>
        <taxon>Fungi</taxon>
        <taxon>Dikarya</taxon>
        <taxon>Ascomycota</taxon>
        <taxon>Pezizomycotina</taxon>
        <taxon>Sordariomycetes</taxon>
        <taxon>Lulworthiomycetidae</taxon>
        <taxon>Lulworthiales</taxon>
        <taxon>Lulworthiaceae</taxon>
        <taxon>Zalerion</taxon>
    </lineage>
</organism>
<dbReference type="GO" id="GO:0008270">
    <property type="term" value="F:zinc ion binding"/>
    <property type="evidence" value="ECO:0007669"/>
    <property type="project" value="InterPro"/>
</dbReference>